<feature type="domain" description="C2H2-type" evidence="14">
    <location>
        <begin position="434"/>
        <end position="461"/>
    </location>
</feature>
<keyword evidence="6 12" id="KW-0863">Zinc-finger</keyword>
<dbReference type="FunFam" id="3.30.160.60:FF:000016">
    <property type="entry name" value="zinc finger protein 37 homolog"/>
    <property type="match status" value="1"/>
</dbReference>
<sequence>MATVQEAGSTGFLDPEIKMEDSVGPESEEAKGGGAALPKSGGGESEQTVKQESEEEPSRSWDAQLEEFLRTLQSPSSGGETLQQCDPQEPQTTTMDDGSHLDATHSGKEETAGKDAVELEIQRQHFRVLVYQEAAGPRNFWEQLRNLCRKWLMPERHTKEQILDLVTLEQFLAALPPNMQKWLRGRCPQTCSQAVTLLEEFLLNHRGPKGWEGQITEEFANAPKAKEVQPKMMLRTETEHKHSSNENVLGNDAEMTESEEQKPPFESTEEMEQLMTSMKTGKEDSFLCQGEADKNQERTDKDTGNGKEKVEDLFVSSHVVCKINSEPITWDVEDEVKYDKSGEHFDENTDLVMHEDPDAEQKPYKCWNCGQSFGSSSNLVAHERTHVGEKLYKCSHCGQCERTHTGQKPHKCSHCGNTFGWNPQDKVQPGEKPYTCSECGKSCSQKSDLLKHQRTHTGEKPYQCPVCGKNFRNNSGLKVHQRIHTGEKPYKCLHCGKCFTWSWHFISHKRIHTALCSFCGKSFSQKSELVEHEKTHATEDSFVCFACGKAFAVSSELVAHVRTHKDKPFECSVCGRTFRNSLQRIAHQKVHTGEKQHKCSHCDKTFRWSSHLVLHERIHTREKPYGCSDCGRTFDRRSNLLVHTRVHTGERPYVCADCGKSFISSPVLVRHRKIHVGEEVCTCSQCGKTFQQRSGQAGKVLKCSDCVRSRCLSLALAVPVEEKQFECSVCRKTFRNSSHLITHQSVHMEVQPYQCLDCGRTVVRRPNLIAGQKLHKCSSCEKRLS</sequence>
<evidence type="ECO:0000256" key="10">
    <source>
        <dbReference type="ARBA" id="ARBA00023163"/>
    </source>
</evidence>
<dbReference type="Proteomes" id="UP000001646">
    <property type="component" value="Chromosome 2"/>
</dbReference>
<feature type="compositionally biased region" description="Basic and acidic residues" evidence="13">
    <location>
        <begin position="47"/>
        <end position="59"/>
    </location>
</feature>
<dbReference type="PROSITE" id="PS50157">
    <property type="entry name" value="ZINC_FINGER_C2H2_2"/>
    <property type="match status" value="11"/>
</dbReference>
<dbReference type="FunFam" id="3.30.160.60:FF:000051">
    <property type="entry name" value="zinc finger protein 585A"/>
    <property type="match status" value="1"/>
</dbReference>
<evidence type="ECO:0000256" key="12">
    <source>
        <dbReference type="PROSITE-ProRule" id="PRU00042"/>
    </source>
</evidence>
<evidence type="ECO:0000259" key="14">
    <source>
        <dbReference type="PROSITE" id="PS50157"/>
    </source>
</evidence>
<dbReference type="Gene3D" id="3.30.160.60">
    <property type="entry name" value="Classic Zinc Finger"/>
    <property type="match status" value="11"/>
</dbReference>
<keyword evidence="10" id="KW-0804">Transcription</keyword>
<dbReference type="FunFam" id="3.30.160.60:FF:002797">
    <property type="entry name" value="Zinc finger protein 613"/>
    <property type="match status" value="1"/>
</dbReference>
<feature type="domain" description="C2H2-type" evidence="14">
    <location>
        <begin position="462"/>
        <end position="489"/>
    </location>
</feature>
<feature type="domain" description="C2H2-type" evidence="14">
    <location>
        <begin position="653"/>
        <end position="680"/>
    </location>
</feature>
<feature type="domain" description="C2H2-type" evidence="14">
    <location>
        <begin position="542"/>
        <end position="569"/>
    </location>
</feature>
<dbReference type="FunFam" id="3.30.160.60:FF:000045">
    <property type="entry name" value="ZFP69 zinc finger protein B"/>
    <property type="match status" value="1"/>
</dbReference>
<evidence type="ECO:0000256" key="3">
    <source>
        <dbReference type="ARBA" id="ARBA00006991"/>
    </source>
</evidence>
<evidence type="ECO:0000256" key="7">
    <source>
        <dbReference type="ARBA" id="ARBA00022833"/>
    </source>
</evidence>
<dbReference type="Pfam" id="PF00096">
    <property type="entry name" value="zf-C2H2"/>
    <property type="match status" value="9"/>
</dbReference>
<dbReference type="SMART" id="SM00431">
    <property type="entry name" value="SCAN"/>
    <property type="match status" value="1"/>
</dbReference>
<evidence type="ECO:0000256" key="4">
    <source>
        <dbReference type="ARBA" id="ARBA00022723"/>
    </source>
</evidence>
<keyword evidence="17" id="KW-1185">Reference proteome</keyword>
<keyword evidence="8" id="KW-0805">Transcription regulation</keyword>
<comment type="function">
    <text evidence="1">May be involved in transcriptional regulation.</text>
</comment>
<comment type="subcellular location">
    <subcellularLocation>
        <location evidence="2">Nucleus</location>
    </subcellularLocation>
</comment>
<keyword evidence="7" id="KW-0862">Zinc</keyword>
<dbReference type="Gene3D" id="1.10.4020.10">
    <property type="entry name" value="DNA breaking-rejoining enzymes"/>
    <property type="match status" value="1"/>
</dbReference>
<feature type="region of interest" description="Disordered" evidence="13">
    <location>
        <begin position="1"/>
        <end position="113"/>
    </location>
</feature>
<proteinExistence type="inferred from homology"/>
<dbReference type="InterPro" id="IPR013087">
    <property type="entry name" value="Znf_C2H2_type"/>
</dbReference>
<feature type="compositionally biased region" description="Polar residues" evidence="13">
    <location>
        <begin position="71"/>
        <end position="96"/>
    </location>
</feature>
<dbReference type="CDD" id="cd07936">
    <property type="entry name" value="SCAN"/>
    <property type="match status" value="1"/>
</dbReference>
<dbReference type="InParanoid" id="A0A803SWR2"/>
<feature type="compositionally biased region" description="Gly residues" evidence="13">
    <location>
        <begin position="32"/>
        <end position="44"/>
    </location>
</feature>
<dbReference type="SUPFAM" id="SSF57667">
    <property type="entry name" value="beta-beta-alpha zinc fingers"/>
    <property type="match status" value="7"/>
</dbReference>
<keyword evidence="11" id="KW-0539">Nucleus</keyword>
<evidence type="ECO:0000256" key="13">
    <source>
        <dbReference type="SAM" id="MobiDB-lite"/>
    </source>
</evidence>
<dbReference type="InterPro" id="IPR038269">
    <property type="entry name" value="SCAN_sf"/>
</dbReference>
<dbReference type="FunFam" id="3.30.160.60:FF:000557">
    <property type="entry name" value="zinc finger and SCAN domain-containing protein 29"/>
    <property type="match status" value="1"/>
</dbReference>
<dbReference type="FunFam" id="1.10.4020.10:FF:000001">
    <property type="entry name" value="zinc finger protein 263 isoform X1"/>
    <property type="match status" value="1"/>
</dbReference>
<evidence type="ECO:0000256" key="6">
    <source>
        <dbReference type="ARBA" id="ARBA00022771"/>
    </source>
</evidence>
<dbReference type="FunFam" id="3.30.160.60:FF:000128">
    <property type="entry name" value="zinc finger protein 268 isoform X1"/>
    <property type="match status" value="1"/>
</dbReference>
<dbReference type="InterPro" id="IPR003309">
    <property type="entry name" value="SCAN_dom"/>
</dbReference>
<organism evidence="16 17">
    <name type="scientific">Anolis carolinensis</name>
    <name type="common">Green anole</name>
    <name type="synonym">American chameleon</name>
    <dbReference type="NCBI Taxonomy" id="28377"/>
    <lineage>
        <taxon>Eukaryota</taxon>
        <taxon>Metazoa</taxon>
        <taxon>Chordata</taxon>
        <taxon>Craniata</taxon>
        <taxon>Vertebrata</taxon>
        <taxon>Euteleostomi</taxon>
        <taxon>Lepidosauria</taxon>
        <taxon>Squamata</taxon>
        <taxon>Bifurcata</taxon>
        <taxon>Unidentata</taxon>
        <taxon>Episquamata</taxon>
        <taxon>Toxicofera</taxon>
        <taxon>Iguania</taxon>
        <taxon>Dactyloidae</taxon>
        <taxon>Anolis</taxon>
    </lineage>
</organism>
<feature type="domain" description="C2H2-type" evidence="14">
    <location>
        <begin position="490"/>
        <end position="513"/>
    </location>
</feature>
<reference evidence="16 17" key="1">
    <citation type="submission" date="2009-12" db="EMBL/GenBank/DDBJ databases">
        <title>The Genome Sequence of Anolis carolinensis (Green Anole Lizard).</title>
        <authorList>
            <consortium name="The Genome Sequencing Platform"/>
            <person name="Di Palma F."/>
            <person name="Alfoldi J."/>
            <person name="Heiman D."/>
            <person name="Young S."/>
            <person name="Grabherr M."/>
            <person name="Johnson J."/>
            <person name="Lander E.S."/>
            <person name="Lindblad-Toh K."/>
        </authorList>
    </citation>
    <scope>NUCLEOTIDE SEQUENCE [LARGE SCALE GENOMIC DNA]</scope>
    <source>
        <strain evidence="16 17">JBL SC #1</strain>
    </source>
</reference>
<dbReference type="GO" id="GO:0006357">
    <property type="term" value="P:regulation of transcription by RNA polymerase II"/>
    <property type="evidence" value="ECO:0000318"/>
    <property type="project" value="GO_Central"/>
</dbReference>
<dbReference type="GO" id="GO:0000981">
    <property type="term" value="F:DNA-binding transcription factor activity, RNA polymerase II-specific"/>
    <property type="evidence" value="ECO:0000318"/>
    <property type="project" value="GO_Central"/>
</dbReference>
<evidence type="ECO:0000313" key="17">
    <source>
        <dbReference type="Proteomes" id="UP000001646"/>
    </source>
</evidence>
<feature type="domain" description="C2H2-type" evidence="14">
    <location>
        <begin position="725"/>
        <end position="752"/>
    </location>
</feature>
<feature type="domain" description="C2H2-type" evidence="14">
    <location>
        <begin position="597"/>
        <end position="624"/>
    </location>
</feature>
<feature type="domain" description="C2H2-type" evidence="14">
    <location>
        <begin position="625"/>
        <end position="652"/>
    </location>
</feature>
<dbReference type="PROSITE" id="PS50804">
    <property type="entry name" value="SCAN_BOX"/>
    <property type="match status" value="1"/>
</dbReference>
<comment type="similarity">
    <text evidence="3">Belongs to the krueppel C2H2-type zinc-finger protein family.</text>
</comment>
<dbReference type="FunFam" id="3.30.160.60:FF:000056">
    <property type="entry name" value="Zinc finger and SCAN domain-containing 20"/>
    <property type="match status" value="1"/>
</dbReference>
<dbReference type="FunFam" id="3.30.160.60:FF:002343">
    <property type="entry name" value="Zinc finger protein 33A"/>
    <property type="match status" value="1"/>
</dbReference>
<dbReference type="GO" id="GO:0005634">
    <property type="term" value="C:nucleus"/>
    <property type="evidence" value="ECO:0007669"/>
    <property type="project" value="UniProtKB-SubCell"/>
</dbReference>
<dbReference type="PANTHER" id="PTHR23226">
    <property type="entry name" value="ZINC FINGER AND SCAN DOMAIN-CONTAINING"/>
    <property type="match status" value="1"/>
</dbReference>
<evidence type="ECO:0000256" key="1">
    <source>
        <dbReference type="ARBA" id="ARBA00003767"/>
    </source>
</evidence>
<evidence type="ECO:0000256" key="9">
    <source>
        <dbReference type="ARBA" id="ARBA00023125"/>
    </source>
</evidence>
<dbReference type="GO" id="GO:0008270">
    <property type="term" value="F:zinc ion binding"/>
    <property type="evidence" value="ECO:0007669"/>
    <property type="project" value="UniProtKB-KW"/>
</dbReference>
<feature type="domain" description="C2H2-type" evidence="14">
    <location>
        <begin position="514"/>
        <end position="541"/>
    </location>
</feature>
<dbReference type="PANTHER" id="PTHR23226:SF85">
    <property type="entry name" value="ZINC FINGER PROTEIN 397"/>
    <property type="match status" value="1"/>
</dbReference>
<dbReference type="InterPro" id="IPR036236">
    <property type="entry name" value="Znf_C2H2_sf"/>
</dbReference>
<dbReference type="PROSITE" id="PS00028">
    <property type="entry name" value="ZINC_FINGER_C2H2_1"/>
    <property type="match status" value="9"/>
</dbReference>
<reference evidence="16" key="2">
    <citation type="submission" date="2025-08" db="UniProtKB">
        <authorList>
            <consortium name="Ensembl"/>
        </authorList>
    </citation>
    <scope>IDENTIFICATION</scope>
</reference>
<evidence type="ECO:0000256" key="5">
    <source>
        <dbReference type="ARBA" id="ARBA00022737"/>
    </source>
</evidence>
<feature type="region of interest" description="Disordered" evidence="13">
    <location>
        <begin position="236"/>
        <end position="269"/>
    </location>
</feature>
<dbReference type="GeneTree" id="ENSGT00950000182890"/>
<accession>A0A803SWR2</accession>
<keyword evidence="5" id="KW-0677">Repeat</keyword>
<dbReference type="FunFam" id="3.30.160.60:FF:000478">
    <property type="entry name" value="Zinc finger protein 133"/>
    <property type="match status" value="1"/>
</dbReference>
<evidence type="ECO:0000256" key="8">
    <source>
        <dbReference type="ARBA" id="ARBA00023015"/>
    </source>
</evidence>
<feature type="domain" description="C2H2-type" evidence="14">
    <location>
        <begin position="569"/>
        <end position="596"/>
    </location>
</feature>
<dbReference type="AlphaFoldDB" id="A0A803SWR2"/>
<evidence type="ECO:0000256" key="11">
    <source>
        <dbReference type="ARBA" id="ARBA00023242"/>
    </source>
</evidence>
<protein>
    <submittedName>
        <fullName evidence="16">Uncharacterized protein</fullName>
    </submittedName>
</protein>
<keyword evidence="9" id="KW-0238">DNA-binding</keyword>
<reference evidence="16" key="3">
    <citation type="submission" date="2025-09" db="UniProtKB">
        <authorList>
            <consortium name="Ensembl"/>
        </authorList>
    </citation>
    <scope>IDENTIFICATION</scope>
</reference>
<dbReference type="GO" id="GO:0000978">
    <property type="term" value="F:RNA polymerase II cis-regulatory region sequence-specific DNA binding"/>
    <property type="evidence" value="ECO:0000318"/>
    <property type="project" value="GO_Central"/>
</dbReference>
<feature type="domain" description="SCAN box" evidence="15">
    <location>
        <begin position="123"/>
        <end position="201"/>
    </location>
</feature>
<keyword evidence="4" id="KW-0479">Metal-binding</keyword>
<feature type="domain" description="C2H2-type" evidence="14">
    <location>
        <begin position="364"/>
        <end position="391"/>
    </location>
</feature>
<dbReference type="Ensembl" id="ENSACAT00000051425.1">
    <property type="protein sequence ID" value="ENSACAP00000027402.1"/>
    <property type="gene ID" value="ENSACAG00000039785.1"/>
</dbReference>
<evidence type="ECO:0000256" key="2">
    <source>
        <dbReference type="ARBA" id="ARBA00004123"/>
    </source>
</evidence>
<dbReference type="Pfam" id="PF02023">
    <property type="entry name" value="SCAN"/>
    <property type="match status" value="1"/>
</dbReference>
<feature type="compositionally biased region" description="Basic and acidic residues" evidence="13">
    <location>
        <begin position="97"/>
        <end position="113"/>
    </location>
</feature>
<dbReference type="SUPFAM" id="SSF47353">
    <property type="entry name" value="Retrovirus capsid dimerization domain-like"/>
    <property type="match status" value="1"/>
</dbReference>
<dbReference type="SMART" id="SM00355">
    <property type="entry name" value="ZnF_C2H2"/>
    <property type="match status" value="12"/>
</dbReference>
<evidence type="ECO:0000259" key="15">
    <source>
        <dbReference type="PROSITE" id="PS50804"/>
    </source>
</evidence>
<evidence type="ECO:0000313" key="16">
    <source>
        <dbReference type="Ensembl" id="ENSACAP00000027402.1"/>
    </source>
</evidence>
<dbReference type="FunFam" id="3.30.160.60:FF:000088">
    <property type="entry name" value="Zinc finger and SCAN domain containing 2"/>
    <property type="match status" value="1"/>
</dbReference>
<name>A0A803SWR2_ANOCA</name>